<evidence type="ECO:0000259" key="1">
    <source>
        <dbReference type="Pfam" id="PF00501"/>
    </source>
</evidence>
<dbReference type="Proteomes" id="UP001185015">
    <property type="component" value="Unassembled WGS sequence"/>
</dbReference>
<keyword evidence="3" id="KW-1185">Reference proteome</keyword>
<comment type="caution">
    <text evidence="2">The sequence shown here is derived from an EMBL/GenBank/DDBJ whole genome shotgun (WGS) entry which is preliminary data.</text>
</comment>
<feature type="domain" description="AMP-dependent synthetase/ligase" evidence="1">
    <location>
        <begin position="73"/>
        <end position="286"/>
    </location>
</feature>
<dbReference type="InterPro" id="IPR000873">
    <property type="entry name" value="AMP-dep_synth/lig_dom"/>
</dbReference>
<accession>A0AA90U1D7</accession>
<dbReference type="InterPro" id="IPR017720">
    <property type="entry name" value="Coenzyme_F390_Synthase"/>
</dbReference>
<name>A0AA90U1D7_9EURY</name>
<dbReference type="InterPro" id="IPR042099">
    <property type="entry name" value="ANL_N_sf"/>
</dbReference>
<dbReference type="NCBIfam" id="TIGR03335">
    <property type="entry name" value="F390_ftsA"/>
    <property type="match status" value="1"/>
</dbReference>
<dbReference type="EMBL" id="JAVDQI010000008">
    <property type="protein sequence ID" value="MDR6223509.1"/>
    <property type="molecule type" value="Genomic_DNA"/>
</dbReference>
<evidence type="ECO:0000313" key="3">
    <source>
        <dbReference type="Proteomes" id="UP001185015"/>
    </source>
</evidence>
<gene>
    <name evidence="2" type="ORF">J2750_001979</name>
</gene>
<reference evidence="2 3" key="1">
    <citation type="submission" date="2023-07" db="EMBL/GenBank/DDBJ databases">
        <title>Genomic Encyclopedia of Type Strains, Phase IV (KMG-IV): sequencing the most valuable type-strain genomes for metagenomic binning, comparative biology and taxonomic classification.</title>
        <authorList>
            <person name="Goeker M."/>
        </authorList>
    </citation>
    <scope>NUCLEOTIDE SEQUENCE [LARGE SCALE GENOMIC DNA]</scope>
    <source>
        <strain evidence="2 3">DSM 17273</strain>
    </source>
</reference>
<organism evidence="2 3">
    <name type="scientific">Methanococcoides alaskense</name>
    <dbReference type="NCBI Taxonomy" id="325778"/>
    <lineage>
        <taxon>Archaea</taxon>
        <taxon>Methanobacteriati</taxon>
        <taxon>Methanobacteriota</taxon>
        <taxon>Stenosarchaea group</taxon>
        <taxon>Methanomicrobia</taxon>
        <taxon>Methanosarcinales</taxon>
        <taxon>Methanosarcinaceae</taxon>
        <taxon>Methanococcoides</taxon>
    </lineage>
</organism>
<dbReference type="Pfam" id="PF00501">
    <property type="entry name" value="AMP-binding"/>
    <property type="match status" value="1"/>
</dbReference>
<dbReference type="RefSeq" id="WP_309740859.1">
    <property type="nucleotide sequence ID" value="NZ_JAVDQI010000008.1"/>
</dbReference>
<dbReference type="PANTHER" id="PTHR43845:SF1">
    <property type="entry name" value="BLR5969 PROTEIN"/>
    <property type="match status" value="1"/>
</dbReference>
<evidence type="ECO:0000313" key="2">
    <source>
        <dbReference type="EMBL" id="MDR6223509.1"/>
    </source>
</evidence>
<proteinExistence type="predicted"/>
<dbReference type="AlphaFoldDB" id="A0AA90U1D7"/>
<dbReference type="Gene3D" id="3.40.50.12780">
    <property type="entry name" value="N-terminal domain of ligase-like"/>
    <property type="match status" value="1"/>
</dbReference>
<dbReference type="SUPFAM" id="SSF56801">
    <property type="entry name" value="Acetyl-CoA synthetase-like"/>
    <property type="match status" value="1"/>
</dbReference>
<dbReference type="PANTHER" id="PTHR43845">
    <property type="entry name" value="BLR5969 PROTEIN"/>
    <property type="match status" value="1"/>
</dbReference>
<protein>
    <submittedName>
        <fullName evidence="2">Coenzyme F390 synthetase</fullName>
    </submittedName>
</protein>
<sequence>MSGEYFNRDIETMERGELDSLVEEKLRYTIDYAVKHSPFYRRWFEKNGVSPSSIRSHEDLLELPLVSGELIRKNQPPKTDDFQLMSADWNDIYTIHETSGTSGVPKSFFLTWHDWLRYAEKYGRSFCSQGFGPGDRMVMCASYGMNVGANTMTLAAKDVGMAVIPEGKCTFPTRIFETYQPTGIVASVFKLLKLARRLKSEGIDPKETSINKLVVGGESFAEQSRSYLEEVWGCPAYNTYGSTEGTMCGECVEQSGLHVPEDLVHLDVYDPYRKEFLEDGECGRIVLTTLLSPGEKCGSLLINYDTEDTTVVLSRDKCACGRTHMRIYTPEREAESLWVSGSPFNRVNVEQGVFQRKNMNHLTGEYEAFLDKNSAGKAVLKVNLECLDKNNCDRDSIQENFLKGFLNPYTGTLNLYEEGSLDVDINFTGMGELDIFKLKGRPKRLVDRRKF</sequence>